<feature type="domain" description="Sulfatase-modifying factor enzyme-like" evidence="3">
    <location>
        <begin position="442"/>
        <end position="694"/>
    </location>
</feature>
<accession>A0A1E8CL31</accession>
<dbReference type="InterPro" id="IPR016187">
    <property type="entry name" value="CTDL_fold"/>
</dbReference>
<comment type="caution">
    <text evidence="5">The sequence shown here is derived from an EMBL/GenBank/DDBJ whole genome shotgun (WGS) entry which is preliminary data.</text>
</comment>
<feature type="domain" description="PEGA" evidence="4">
    <location>
        <begin position="206"/>
        <end position="264"/>
    </location>
</feature>
<dbReference type="InterPro" id="IPR042095">
    <property type="entry name" value="SUMF_sf"/>
</dbReference>
<evidence type="ECO:0000259" key="4">
    <source>
        <dbReference type="Pfam" id="PF08308"/>
    </source>
</evidence>
<dbReference type="Proteomes" id="UP000175669">
    <property type="component" value="Unassembled WGS sequence"/>
</dbReference>
<feature type="domain" description="PEGA" evidence="4">
    <location>
        <begin position="349"/>
        <end position="412"/>
    </location>
</feature>
<dbReference type="EMBL" id="MASR01000001">
    <property type="protein sequence ID" value="OFE13186.1"/>
    <property type="molecule type" value="Genomic_DNA"/>
</dbReference>
<dbReference type="AlphaFoldDB" id="A0A1E8CL31"/>
<dbReference type="SUPFAM" id="SSF56436">
    <property type="entry name" value="C-type lectin-like"/>
    <property type="match status" value="1"/>
</dbReference>
<name>A0A1E8CL31_9GAMM</name>
<dbReference type="RefSeq" id="WP_070116885.1">
    <property type="nucleotide sequence ID" value="NZ_MASR01000001.1"/>
</dbReference>
<evidence type="ECO:0000313" key="5">
    <source>
        <dbReference type="EMBL" id="OFE13186.1"/>
    </source>
</evidence>
<evidence type="ECO:0000256" key="1">
    <source>
        <dbReference type="SAM" id="MobiDB-lite"/>
    </source>
</evidence>
<keyword evidence="2" id="KW-0812">Transmembrane</keyword>
<dbReference type="Pfam" id="PF08308">
    <property type="entry name" value="PEGA"/>
    <property type="match status" value="4"/>
</dbReference>
<keyword evidence="2" id="KW-1133">Transmembrane helix</keyword>
<protein>
    <recommendedName>
        <fullName evidence="7">PEGA domain-containing protein</fullName>
    </recommendedName>
</protein>
<keyword evidence="6" id="KW-1185">Reference proteome</keyword>
<dbReference type="InterPro" id="IPR013229">
    <property type="entry name" value="PEGA"/>
</dbReference>
<evidence type="ECO:0000313" key="6">
    <source>
        <dbReference type="Proteomes" id="UP000175669"/>
    </source>
</evidence>
<feature type="transmembrane region" description="Helical" evidence="2">
    <location>
        <begin position="38"/>
        <end position="58"/>
    </location>
</feature>
<dbReference type="PANTHER" id="PTHR23150">
    <property type="entry name" value="SULFATASE MODIFYING FACTOR 1, 2"/>
    <property type="match status" value="1"/>
</dbReference>
<dbReference type="OrthoDB" id="9768004at2"/>
<dbReference type="Gene3D" id="3.90.1580.10">
    <property type="entry name" value="paralog of FGE (formylglycine-generating enzyme)"/>
    <property type="match status" value="1"/>
</dbReference>
<reference evidence="6" key="1">
    <citation type="submission" date="2016-07" db="EMBL/GenBank/DDBJ databases">
        <authorList>
            <person name="Florea S."/>
            <person name="Webb J.S."/>
            <person name="Jaromczyk J."/>
            <person name="Schardl C.L."/>
        </authorList>
    </citation>
    <scope>NUCLEOTIDE SEQUENCE [LARGE SCALE GENOMIC DNA]</scope>
    <source>
        <strain evidence="6">KCTC 42131</strain>
    </source>
</reference>
<dbReference type="GO" id="GO:0120147">
    <property type="term" value="F:formylglycine-generating oxidase activity"/>
    <property type="evidence" value="ECO:0007669"/>
    <property type="project" value="TreeGrafter"/>
</dbReference>
<dbReference type="InterPro" id="IPR051043">
    <property type="entry name" value="Sulfatase_Mod_Factor_Kinase"/>
</dbReference>
<organism evidence="5 6">
    <name type="scientific">Pseudohongiella acticola</name>
    <dbReference type="NCBI Taxonomy" id="1524254"/>
    <lineage>
        <taxon>Bacteria</taxon>
        <taxon>Pseudomonadati</taxon>
        <taxon>Pseudomonadota</taxon>
        <taxon>Gammaproteobacteria</taxon>
        <taxon>Pseudomonadales</taxon>
        <taxon>Pseudohongiellaceae</taxon>
        <taxon>Pseudohongiella</taxon>
    </lineage>
</organism>
<evidence type="ECO:0008006" key="7">
    <source>
        <dbReference type="Google" id="ProtNLM"/>
    </source>
</evidence>
<keyword evidence="2" id="KW-0472">Membrane</keyword>
<feature type="region of interest" description="Disordered" evidence="1">
    <location>
        <begin position="1"/>
        <end position="26"/>
    </location>
</feature>
<sequence>MQDNGNNPGQHDAPDSITPVDFSPPPPPGRRFSWRPRWYHAIVVVGLALAAGAAGFVLTARSVFVEVSPMAATIEVVDGFAVKVGPRYLMRQGDYQLQLSAPGYYDSEVALVVGPEQAQTHPFSLTPLPGLVSVTTRDAEGEALSGARVLLDGVDLGESPLVDAEVPPGSYELQVQRERYLPYREQVEIEGRQVEQSLTATLAPAWADISFTSRPAGADIIVNGQVQGVTPAQMELLQGAYEVTIKRSGYKAWQEELVVMAGADQQLPSVTLEAADGLVFIRSTPGNANVTINGQYRGQTPLEVSLPPEQEHEIRLFRTGYDTAVRRITTGSDEERDMTVPLDPITNPVRIIAQPSDAQLYVDGELKGAANQTVDLIAASQRIEIRREGYVPYAANFTSRPGLDQEIRVSLKTEEQARLDAIEPVITSAGGQTLHLFYPYGFTMGSSRREPGRRANETLRDVGMEKPFYLSLRPVTNAQFKRFRADHASGTLQGQSLDRPNQPAVQVSWQDAALYTNWLSAQEGLTPFYNVADGTITGFNANANGYRLPSEAEWEWAARSDGQNGITRFTWGESWPPPAETGNFADESTSDFLGQILRGYNDGIPGTSNVGAFAANAQGLFDMAGNVSEWVHDYYGAVSGLSSVKVTDPLGPEDGTYRTIKGSSWAHGSMTELRASYRDFGEEARNDLGFRVARYLGE</sequence>
<dbReference type="InterPro" id="IPR005532">
    <property type="entry name" value="SUMF_dom"/>
</dbReference>
<proteinExistence type="predicted"/>
<feature type="domain" description="PEGA" evidence="4">
    <location>
        <begin position="145"/>
        <end position="203"/>
    </location>
</feature>
<evidence type="ECO:0000256" key="2">
    <source>
        <dbReference type="SAM" id="Phobius"/>
    </source>
</evidence>
<dbReference type="Pfam" id="PF03781">
    <property type="entry name" value="FGE-sulfatase"/>
    <property type="match status" value="1"/>
</dbReference>
<dbReference type="STRING" id="1524254.PHACT_08560"/>
<feature type="domain" description="PEGA" evidence="4">
    <location>
        <begin position="278"/>
        <end position="344"/>
    </location>
</feature>
<dbReference type="PANTHER" id="PTHR23150:SF19">
    <property type="entry name" value="FORMYLGLYCINE-GENERATING ENZYME"/>
    <property type="match status" value="1"/>
</dbReference>
<gene>
    <name evidence="5" type="ORF">PHACT_08560</name>
</gene>
<evidence type="ECO:0000259" key="3">
    <source>
        <dbReference type="Pfam" id="PF03781"/>
    </source>
</evidence>